<dbReference type="EMBL" id="MU006701">
    <property type="protein sequence ID" value="KAF2633377.1"/>
    <property type="molecule type" value="Genomic_DNA"/>
</dbReference>
<evidence type="ECO:0000313" key="1">
    <source>
        <dbReference type="EMBL" id="KAF2633377.1"/>
    </source>
</evidence>
<protein>
    <submittedName>
        <fullName evidence="1">Uncharacterized protein</fullName>
    </submittedName>
</protein>
<comment type="caution">
    <text evidence="1">The sequence shown here is derived from an EMBL/GenBank/DDBJ whole genome shotgun (WGS) entry which is preliminary data.</text>
</comment>
<sequence length="197" mass="22555">MKKIPRPRADSLHELVAASVVEDFSIIAIEAVCDLRHQSCEGGELRCGCLACMRLSSWNIENAVHGWGGNWLSLFARLVTLTLFLAAACTLSKRTLRLLILFYPLAITSEDGSFRCVKTRARQYSRLGSKVQCEEEKKPPFALDTCICREWERSCERCPRMKREKQAFAIVTDPSNSFSKQSDFRTDHTWLARMFWI</sequence>
<organism evidence="1 2">
    <name type="scientific">Macroventuria anomochaeta</name>
    <dbReference type="NCBI Taxonomy" id="301207"/>
    <lineage>
        <taxon>Eukaryota</taxon>
        <taxon>Fungi</taxon>
        <taxon>Dikarya</taxon>
        <taxon>Ascomycota</taxon>
        <taxon>Pezizomycotina</taxon>
        <taxon>Dothideomycetes</taxon>
        <taxon>Pleosporomycetidae</taxon>
        <taxon>Pleosporales</taxon>
        <taxon>Pleosporineae</taxon>
        <taxon>Didymellaceae</taxon>
        <taxon>Macroventuria</taxon>
    </lineage>
</organism>
<reference evidence="1" key="1">
    <citation type="journal article" date="2020" name="Stud. Mycol.">
        <title>101 Dothideomycetes genomes: a test case for predicting lifestyles and emergence of pathogens.</title>
        <authorList>
            <person name="Haridas S."/>
            <person name="Albert R."/>
            <person name="Binder M."/>
            <person name="Bloem J."/>
            <person name="Labutti K."/>
            <person name="Salamov A."/>
            <person name="Andreopoulos B."/>
            <person name="Baker S."/>
            <person name="Barry K."/>
            <person name="Bills G."/>
            <person name="Bluhm B."/>
            <person name="Cannon C."/>
            <person name="Castanera R."/>
            <person name="Culley D."/>
            <person name="Daum C."/>
            <person name="Ezra D."/>
            <person name="Gonzalez J."/>
            <person name="Henrissat B."/>
            <person name="Kuo A."/>
            <person name="Liang C."/>
            <person name="Lipzen A."/>
            <person name="Lutzoni F."/>
            <person name="Magnuson J."/>
            <person name="Mondo S."/>
            <person name="Nolan M."/>
            <person name="Ohm R."/>
            <person name="Pangilinan J."/>
            <person name="Park H.-J."/>
            <person name="Ramirez L."/>
            <person name="Alfaro M."/>
            <person name="Sun H."/>
            <person name="Tritt A."/>
            <person name="Yoshinaga Y."/>
            <person name="Zwiers L.-H."/>
            <person name="Turgeon B."/>
            <person name="Goodwin S."/>
            <person name="Spatafora J."/>
            <person name="Crous P."/>
            <person name="Grigoriev I."/>
        </authorList>
    </citation>
    <scope>NUCLEOTIDE SEQUENCE</scope>
    <source>
        <strain evidence="1">CBS 525.71</strain>
    </source>
</reference>
<name>A0ACB6SHF5_9PLEO</name>
<proteinExistence type="predicted"/>
<keyword evidence="2" id="KW-1185">Reference proteome</keyword>
<accession>A0ACB6SHF5</accession>
<evidence type="ECO:0000313" key="2">
    <source>
        <dbReference type="Proteomes" id="UP000799754"/>
    </source>
</evidence>
<gene>
    <name evidence="1" type="ORF">BU25DRAFT_4705</name>
</gene>
<dbReference type="Proteomes" id="UP000799754">
    <property type="component" value="Unassembled WGS sequence"/>
</dbReference>